<proteinExistence type="predicted"/>
<reference evidence="1 2" key="1">
    <citation type="submission" date="2018-03" db="EMBL/GenBank/DDBJ databases">
        <title>Diversity of phytobeneficial traits revealed by whole-genome analysis of worldwide-isolated phenazine-producing Pseudomonas spp.</title>
        <authorList>
            <person name="Biessy A."/>
            <person name="Novinscak A."/>
            <person name="Blom J."/>
            <person name="Leger G."/>
            <person name="Thomashow L.S."/>
            <person name="Cazorla F.M."/>
            <person name="Josic D."/>
            <person name="Filion M."/>
        </authorList>
    </citation>
    <scope>NUCLEOTIDE SEQUENCE [LARGE SCALE GENOMIC DNA]</scope>
    <source>
        <strain evidence="1 2">B25</strain>
    </source>
</reference>
<accession>A0A3G7TNI6</accession>
<dbReference type="AlphaFoldDB" id="A0A3G7TNI6"/>
<protein>
    <submittedName>
        <fullName evidence="1">Uncharacterized protein</fullName>
    </submittedName>
</protein>
<dbReference type="Proteomes" id="UP000268048">
    <property type="component" value="Chromosome"/>
</dbReference>
<evidence type="ECO:0000313" key="2">
    <source>
        <dbReference type="Proteomes" id="UP000268048"/>
    </source>
</evidence>
<name>A0A3G7TNI6_9PSED</name>
<sequence>MWTRSTQRIVPLYDRMALLLQERSLRAMNDDAIFLHCA</sequence>
<evidence type="ECO:0000313" key="1">
    <source>
        <dbReference type="EMBL" id="AZE48685.1"/>
    </source>
</evidence>
<gene>
    <name evidence="1" type="ORF">C4K04_3013</name>
</gene>
<organism evidence="1 2">
    <name type="scientific">Pseudomonas chlororaphis</name>
    <dbReference type="NCBI Taxonomy" id="587753"/>
    <lineage>
        <taxon>Bacteria</taxon>
        <taxon>Pseudomonadati</taxon>
        <taxon>Pseudomonadota</taxon>
        <taxon>Gammaproteobacteria</taxon>
        <taxon>Pseudomonadales</taxon>
        <taxon>Pseudomonadaceae</taxon>
        <taxon>Pseudomonas</taxon>
    </lineage>
</organism>
<dbReference type="EMBL" id="CP027753">
    <property type="protein sequence ID" value="AZE48685.1"/>
    <property type="molecule type" value="Genomic_DNA"/>
</dbReference>